<organism evidence="2 3">
    <name type="scientific">Lawsonibacter faecis</name>
    <dbReference type="NCBI Taxonomy" id="2763052"/>
    <lineage>
        <taxon>Bacteria</taxon>
        <taxon>Bacillati</taxon>
        <taxon>Bacillota</taxon>
        <taxon>Clostridia</taxon>
        <taxon>Eubacteriales</taxon>
        <taxon>Oscillospiraceae</taxon>
        <taxon>Lawsonibacter</taxon>
    </lineage>
</organism>
<dbReference type="AlphaFoldDB" id="A0A8J6JJP7"/>
<dbReference type="Pfam" id="PF19789">
    <property type="entry name" value="DUF6273"/>
    <property type="match status" value="1"/>
</dbReference>
<dbReference type="EMBL" id="JACOPQ010000002">
    <property type="protein sequence ID" value="MBC5736060.1"/>
    <property type="molecule type" value="Genomic_DNA"/>
</dbReference>
<evidence type="ECO:0000313" key="3">
    <source>
        <dbReference type="Proteomes" id="UP000607645"/>
    </source>
</evidence>
<sequence length="367" mass="38767">MARGQLVGQRAAPPSVLEKMVLAQKTPVTLGSVAVGETIVLKVDGAPREWIVVHHGKPSGIYSSTFTGGTVLLMKDIYEKRQWHSADVNDYANSTIHTYLNNTFIAKLDADVQAAIKQVKIPYRAGSGNGTAVTSGESGLAAKVWLPSGYELGLTKSASDGATFPAEGAKFAYFLSGETTEANKKRIGLMSGTAQNWETRSPYCHSSTGATSILLVGTTGEARRGTGSGAYTIRPCIVLPDTFTASVPTFITDAHGTPLYIPEEQVIGGVKTAAGSYTGTGKYGASNPNALTLGFAPKLVIITCRAEESYGGFGWVSGTPKGKTAVIGNTLYKANITWRSDGLSWYADGDSQQLNQSDLVYDYIAIG</sequence>
<proteinExistence type="predicted"/>
<reference evidence="2" key="1">
    <citation type="submission" date="2020-08" db="EMBL/GenBank/DDBJ databases">
        <title>Genome public.</title>
        <authorList>
            <person name="Liu C."/>
            <person name="Sun Q."/>
        </authorList>
    </citation>
    <scope>NUCLEOTIDE SEQUENCE</scope>
    <source>
        <strain evidence="2">NSJ-52</strain>
    </source>
</reference>
<dbReference type="RefSeq" id="WP_186918458.1">
    <property type="nucleotide sequence ID" value="NZ_JACOPQ010000002.1"/>
</dbReference>
<comment type="caution">
    <text evidence="2">The sequence shown here is derived from an EMBL/GenBank/DDBJ whole genome shotgun (WGS) entry which is preliminary data.</text>
</comment>
<name>A0A8J6JJP7_9FIRM</name>
<keyword evidence="3" id="KW-1185">Reference proteome</keyword>
<accession>A0A8J6JJP7</accession>
<protein>
    <recommendedName>
        <fullName evidence="1">DUF6273 domain-containing protein</fullName>
    </recommendedName>
</protein>
<gene>
    <name evidence="2" type="ORF">H8S62_03430</name>
</gene>
<dbReference type="InterPro" id="IPR046240">
    <property type="entry name" value="DUF6273"/>
</dbReference>
<dbReference type="Proteomes" id="UP000607645">
    <property type="component" value="Unassembled WGS sequence"/>
</dbReference>
<evidence type="ECO:0000259" key="1">
    <source>
        <dbReference type="Pfam" id="PF19789"/>
    </source>
</evidence>
<feature type="domain" description="DUF6273" evidence="1">
    <location>
        <begin position="69"/>
        <end position="240"/>
    </location>
</feature>
<evidence type="ECO:0000313" key="2">
    <source>
        <dbReference type="EMBL" id="MBC5736060.1"/>
    </source>
</evidence>